<evidence type="ECO:0000313" key="10">
    <source>
        <dbReference type="Proteomes" id="UP001223214"/>
    </source>
</evidence>
<feature type="binding site" evidence="5">
    <location>
        <begin position="336"/>
        <end position="337"/>
    </location>
    <ligand>
        <name>substrate</name>
    </ligand>
</feature>
<dbReference type="Gene3D" id="2.60.420.10">
    <property type="entry name" value="Maltose phosphorylase, domain 3"/>
    <property type="match status" value="1"/>
</dbReference>
<dbReference type="SUPFAM" id="SSF74650">
    <property type="entry name" value="Galactose mutarotase-like"/>
    <property type="match status" value="1"/>
</dbReference>
<keyword evidence="10" id="KW-1185">Reference proteome</keyword>
<name>A0AAP4FTJ8_9ENTR</name>
<feature type="domain" description="Glycoside hydrolase family 65 N-terminal" evidence="8">
    <location>
        <begin position="11"/>
        <end position="239"/>
    </location>
</feature>
<feature type="domain" description="Glycoside hydrolase family 65 C-terminal" evidence="7">
    <location>
        <begin position="673"/>
        <end position="731"/>
    </location>
</feature>
<dbReference type="GO" id="GO:0030246">
    <property type="term" value="F:carbohydrate binding"/>
    <property type="evidence" value="ECO:0007669"/>
    <property type="project" value="InterPro"/>
</dbReference>
<evidence type="ECO:0000313" key="9">
    <source>
        <dbReference type="EMBL" id="MDK9364011.1"/>
    </source>
</evidence>
<keyword evidence="9" id="KW-0378">Hydrolase</keyword>
<evidence type="ECO:0000259" key="8">
    <source>
        <dbReference type="Pfam" id="PF03636"/>
    </source>
</evidence>
<evidence type="ECO:0000256" key="4">
    <source>
        <dbReference type="PIRSR" id="PIRSR036289-50"/>
    </source>
</evidence>
<dbReference type="Pfam" id="PF03633">
    <property type="entry name" value="Glyco_hydro_65C"/>
    <property type="match status" value="1"/>
</dbReference>
<feature type="domain" description="Glycoside hydrolase family 65 central catalytic" evidence="6">
    <location>
        <begin position="302"/>
        <end position="663"/>
    </location>
</feature>
<gene>
    <name evidence="9" type="ORF">QQF32_12450</name>
</gene>
<dbReference type="InterPro" id="IPR005194">
    <property type="entry name" value="Glyco_hydro_65_C"/>
</dbReference>
<dbReference type="InterPro" id="IPR037018">
    <property type="entry name" value="GH65_N"/>
</dbReference>
<dbReference type="InterPro" id="IPR012341">
    <property type="entry name" value="6hp_glycosidase-like_sf"/>
</dbReference>
<organism evidence="9 10">
    <name type="scientific">Lelliottia wanjuensis</name>
    <dbReference type="NCBI Taxonomy" id="3050585"/>
    <lineage>
        <taxon>Bacteria</taxon>
        <taxon>Pseudomonadati</taxon>
        <taxon>Pseudomonadota</taxon>
        <taxon>Gammaproteobacteria</taxon>
        <taxon>Enterobacterales</taxon>
        <taxon>Enterobacteriaceae</taxon>
        <taxon>Lelliottia</taxon>
    </lineage>
</organism>
<dbReference type="SUPFAM" id="SSF48208">
    <property type="entry name" value="Six-hairpin glycosidases"/>
    <property type="match status" value="1"/>
</dbReference>
<dbReference type="Proteomes" id="UP001223214">
    <property type="component" value="Unassembled WGS sequence"/>
</dbReference>
<feature type="binding site" evidence="5">
    <location>
        <begin position="576"/>
        <end position="577"/>
    </location>
    <ligand>
        <name>substrate</name>
    </ligand>
</feature>
<evidence type="ECO:0000256" key="5">
    <source>
        <dbReference type="PIRSR" id="PIRSR036289-51"/>
    </source>
</evidence>
<evidence type="ECO:0000256" key="2">
    <source>
        <dbReference type="ARBA" id="ARBA00022676"/>
    </source>
</evidence>
<dbReference type="PANTHER" id="PTHR11051:SF8">
    <property type="entry name" value="PROTEIN-GLUCOSYLGALACTOSYLHYDROXYLYSINE GLUCOSIDASE"/>
    <property type="match status" value="1"/>
</dbReference>
<dbReference type="Pfam" id="PF03636">
    <property type="entry name" value="Glyco_hydro_65N"/>
    <property type="match status" value="1"/>
</dbReference>
<dbReference type="Pfam" id="PF03632">
    <property type="entry name" value="Glyco_hydro_65m"/>
    <property type="match status" value="1"/>
</dbReference>
<dbReference type="PIRSF" id="PIRSF036289">
    <property type="entry name" value="Glycosyl_hydrolase_malt_phosph"/>
    <property type="match status" value="1"/>
</dbReference>
<protein>
    <submittedName>
        <fullName evidence="9">Glycoside hydrolase family 65 protein</fullName>
    </submittedName>
</protein>
<dbReference type="GO" id="GO:0005975">
    <property type="term" value="P:carbohydrate metabolic process"/>
    <property type="evidence" value="ECO:0007669"/>
    <property type="project" value="InterPro"/>
</dbReference>
<comment type="caution">
    <text evidence="9">The sequence shown here is derived from an EMBL/GenBank/DDBJ whole genome shotgun (WGS) entry which is preliminary data.</text>
</comment>
<evidence type="ECO:0000256" key="1">
    <source>
        <dbReference type="ARBA" id="ARBA00006768"/>
    </source>
</evidence>
<evidence type="ECO:0000256" key="3">
    <source>
        <dbReference type="ARBA" id="ARBA00022679"/>
    </source>
</evidence>
<dbReference type="InterPro" id="IPR017045">
    <property type="entry name" value="Malt_Pase/Glycosyl_Hdrlase"/>
</dbReference>
<dbReference type="GO" id="GO:0004553">
    <property type="term" value="F:hydrolase activity, hydrolyzing O-glycosyl compounds"/>
    <property type="evidence" value="ECO:0007669"/>
    <property type="project" value="TreeGrafter"/>
</dbReference>
<reference evidence="9 10" key="1">
    <citation type="submission" date="2023-06" db="EMBL/GenBank/DDBJ databases">
        <title>Identification and characterization of antibiotic-resistant Gram-negative bacteria.</title>
        <authorList>
            <person name="Cho G.-S."/>
            <person name="Lee J."/>
            <person name="Tai E."/>
            <person name="Jeong S."/>
            <person name="Kim I."/>
            <person name="Kim B.-E."/>
            <person name="Jeong M.-I."/>
            <person name="Oh K.-K."/>
            <person name="Franz C.M.A.P."/>
        </authorList>
    </citation>
    <scope>NUCLEOTIDE SEQUENCE [LARGE SCALE GENOMIC DNA]</scope>
    <source>
        <strain evidence="9 10">V106_12</strain>
    </source>
</reference>
<dbReference type="InterPro" id="IPR005195">
    <property type="entry name" value="Glyco_hydro_65_M"/>
</dbReference>
<dbReference type="RefSeq" id="WP_285148915.1">
    <property type="nucleotide sequence ID" value="NZ_JASSOM010000055.1"/>
</dbReference>
<dbReference type="EMBL" id="JASSOM010000055">
    <property type="protein sequence ID" value="MDK9364011.1"/>
    <property type="molecule type" value="Genomic_DNA"/>
</dbReference>
<accession>A0AAP4FTJ8</accession>
<dbReference type="InterPro" id="IPR008928">
    <property type="entry name" value="6-hairpin_glycosidase_sf"/>
</dbReference>
<dbReference type="InterPro" id="IPR011013">
    <property type="entry name" value="Gal_mutarotase_sf_dom"/>
</dbReference>
<dbReference type="GO" id="GO:0016757">
    <property type="term" value="F:glycosyltransferase activity"/>
    <property type="evidence" value="ECO:0007669"/>
    <property type="project" value="UniProtKB-KW"/>
</dbReference>
<evidence type="ECO:0000259" key="6">
    <source>
        <dbReference type="Pfam" id="PF03632"/>
    </source>
</evidence>
<proteinExistence type="inferred from homology"/>
<dbReference type="Gene3D" id="1.50.10.10">
    <property type="match status" value="1"/>
</dbReference>
<comment type="similarity">
    <text evidence="1">Belongs to the glycosyl hydrolase 65 family.</text>
</comment>
<feature type="active site" description="Proton donor" evidence="4">
    <location>
        <position position="476"/>
    </location>
</feature>
<dbReference type="InterPro" id="IPR005196">
    <property type="entry name" value="Glyco_hydro_65_N"/>
</dbReference>
<keyword evidence="3" id="KW-0808">Transferase</keyword>
<dbReference type="PANTHER" id="PTHR11051">
    <property type="entry name" value="GLYCOSYL HYDROLASE-RELATED"/>
    <property type="match status" value="1"/>
</dbReference>
<dbReference type="Gene3D" id="2.70.98.40">
    <property type="entry name" value="Glycoside hydrolase, family 65, N-terminal domain"/>
    <property type="match status" value="1"/>
</dbReference>
<dbReference type="AlphaFoldDB" id="A0AAP4FTJ8"/>
<evidence type="ECO:0000259" key="7">
    <source>
        <dbReference type="Pfam" id="PF03633"/>
    </source>
</evidence>
<keyword evidence="2" id="KW-0328">Glycosyltransferase</keyword>
<sequence length="751" mass="83935">MLTLSRLSDPAFSPHSLNKFASTMACGNGYIGIRACHEEDYTQQTRGMYLAGVYHRAGRDETNELVNLPDVIGISLQLDGEPFTLLAGEILSWQRELDFACGELDRRLVWRSTTGKRFQIDSRRFVSLDQLPLAALQFSVTPLDDAAHISLSTGIDATQTNSGRQHLDEASVQVFDQHYLQGVYDTQDRATEVVISASCRLNVASENCFTAKNRRLNCHHALVAHKGETVTLEKIVWVTHRSDKTLASADFAQNAMCELRRCAAQGYDALRAQTALAWQNIWQTCRVEVCSDDPQDQRALDYAVWQLTAMTPAHDDRCSIAAKGLTGEGYKGHVFWDTEIFLLPFHLFTHPQTARSLLRYRWLNLAGAREKARRNGWSGVLFPWESAATGQEETPEFAAINIRTGVRQKVASALAEHHIVADIAWAVVAYWHATHDREFMRHEGLTLLMETASFWISRATDVNGRLEIHDVIGPDEYTEHVNNNAFTNFMAWQNVHDALKFMQQFERSDNAFVQAAQDFLARLWLPSPDEQGVLPQDDTFMAKPAIDLSGYKAKAGKQTILLDYSRAEVNEMQILKQADVVMLNYLLPEKFDREQCAANLAFYEPRTIHDSSLSQAIHGIVAARCGDTAQAYQFWRAGAAIDLGEDPHSCDDGIHAAATGAIWSGVVQGFAGMQVIDGELHLAPKLPEHWQHLKFSLKWRQARLDIYVEGATVTIDSTAPVTLTLWGENLHLTGSDLPFVGTATTEDSSDA</sequence>